<feature type="transmembrane region" description="Helical" evidence="1">
    <location>
        <begin position="164"/>
        <end position="185"/>
    </location>
</feature>
<gene>
    <name evidence="2" type="ORF">BAU17_13495</name>
</gene>
<evidence type="ECO:0000256" key="1">
    <source>
        <dbReference type="SAM" id="Phobius"/>
    </source>
</evidence>
<evidence type="ECO:0008006" key="4">
    <source>
        <dbReference type="Google" id="ProtNLM"/>
    </source>
</evidence>
<accession>A0ABQ6YW42</accession>
<keyword evidence="3" id="KW-1185">Reference proteome</keyword>
<keyword evidence="1" id="KW-0812">Transmembrane</keyword>
<organism evidence="2 3">
    <name type="scientific">Candidatus Enterococcus willemsii</name>
    <dbReference type="NCBI Taxonomy" id="1857215"/>
    <lineage>
        <taxon>Bacteria</taxon>
        <taxon>Bacillati</taxon>
        <taxon>Bacillota</taxon>
        <taxon>Bacilli</taxon>
        <taxon>Lactobacillales</taxon>
        <taxon>Enterococcaceae</taxon>
        <taxon>Enterococcus</taxon>
    </lineage>
</organism>
<comment type="caution">
    <text evidence="2">The sequence shown here is derived from an EMBL/GenBank/DDBJ whole genome shotgun (WGS) entry which is preliminary data.</text>
</comment>
<sequence length="200" mass="23887">MKLQAYSERFVFAVTYWVPKLIALQFIWLLHALPIVTIVRASQSLLLTIHRCQQTHGEKVFSIYRHIFQTHLQQSRKRTFLLSIYSFLLVFDIWFFFRIDKPYGYILSYSLLIASYFILLLFIYQTLLNDEKGVRTRLIAVFYLFFKFPRFVVLHLLLTVGILLGFLLIGPIYAFLLGISLFFFLHNQIFCLKVNFYEKN</sequence>
<protein>
    <recommendedName>
        <fullName evidence="4">Integral membrane protein</fullName>
    </recommendedName>
</protein>
<feature type="transmembrane region" description="Helical" evidence="1">
    <location>
        <begin position="79"/>
        <end position="97"/>
    </location>
</feature>
<keyword evidence="1" id="KW-0472">Membrane</keyword>
<evidence type="ECO:0000313" key="2">
    <source>
        <dbReference type="EMBL" id="KAF1301724.1"/>
    </source>
</evidence>
<evidence type="ECO:0000313" key="3">
    <source>
        <dbReference type="Proteomes" id="UP000782705"/>
    </source>
</evidence>
<dbReference type="EMBL" id="MAEL01000056">
    <property type="protein sequence ID" value="KAF1301724.1"/>
    <property type="molecule type" value="Genomic_DNA"/>
</dbReference>
<feature type="transmembrane region" description="Helical" evidence="1">
    <location>
        <begin position="136"/>
        <end position="158"/>
    </location>
</feature>
<dbReference type="Proteomes" id="UP000782705">
    <property type="component" value="Unassembled WGS sequence"/>
</dbReference>
<feature type="transmembrane region" description="Helical" evidence="1">
    <location>
        <begin position="103"/>
        <end position="124"/>
    </location>
</feature>
<feature type="non-terminal residue" evidence="2">
    <location>
        <position position="200"/>
    </location>
</feature>
<keyword evidence="1" id="KW-1133">Transmembrane helix</keyword>
<name>A0ABQ6YW42_9ENTE</name>
<reference evidence="2 3" key="1">
    <citation type="submission" date="2016-06" db="EMBL/GenBank/DDBJ databases">
        <title>Four novel species of enterococci isolated from chicken manure.</title>
        <authorList>
            <person name="Van Tyne D."/>
        </authorList>
    </citation>
    <scope>NUCLEOTIDE SEQUENCE [LARGE SCALE GENOMIC DNA]</scope>
    <source>
        <strain evidence="2 3">CU12B</strain>
    </source>
</reference>
<dbReference type="RefSeq" id="WP_161903206.1">
    <property type="nucleotide sequence ID" value="NZ_MAEL01000056.1"/>
</dbReference>
<proteinExistence type="predicted"/>